<reference evidence="3" key="1">
    <citation type="submission" date="2022-11" db="UniProtKB">
        <authorList>
            <consortium name="WormBaseParasite"/>
        </authorList>
    </citation>
    <scope>IDENTIFICATION</scope>
</reference>
<evidence type="ECO:0000313" key="2">
    <source>
        <dbReference type="Proteomes" id="UP000887540"/>
    </source>
</evidence>
<organism evidence="2 3">
    <name type="scientific">Acrobeloides nanus</name>
    <dbReference type="NCBI Taxonomy" id="290746"/>
    <lineage>
        <taxon>Eukaryota</taxon>
        <taxon>Metazoa</taxon>
        <taxon>Ecdysozoa</taxon>
        <taxon>Nematoda</taxon>
        <taxon>Chromadorea</taxon>
        <taxon>Rhabditida</taxon>
        <taxon>Tylenchina</taxon>
        <taxon>Cephalobomorpha</taxon>
        <taxon>Cephaloboidea</taxon>
        <taxon>Cephalobidae</taxon>
        <taxon>Acrobeloides</taxon>
    </lineage>
</organism>
<feature type="compositionally biased region" description="Basic residues" evidence="1">
    <location>
        <begin position="10"/>
        <end position="19"/>
    </location>
</feature>
<dbReference type="Proteomes" id="UP000887540">
    <property type="component" value="Unplaced"/>
</dbReference>
<evidence type="ECO:0000313" key="3">
    <source>
        <dbReference type="WBParaSite" id="ACRNAN_scaffold19248.g31210.t1"/>
    </source>
</evidence>
<evidence type="ECO:0000256" key="1">
    <source>
        <dbReference type="SAM" id="MobiDB-lite"/>
    </source>
</evidence>
<name>A0A914D6C2_9BILA</name>
<dbReference type="WBParaSite" id="ACRNAN_scaffold19248.g31210.t1">
    <property type="protein sequence ID" value="ACRNAN_scaffold19248.g31210.t1"/>
    <property type="gene ID" value="ACRNAN_scaffold19248.g31210"/>
</dbReference>
<proteinExistence type="predicted"/>
<keyword evidence="2" id="KW-1185">Reference proteome</keyword>
<protein>
    <submittedName>
        <fullName evidence="3">Uncharacterized protein</fullName>
    </submittedName>
</protein>
<accession>A0A914D6C2</accession>
<sequence length="67" mass="7632">MILREIPNPKKLKKPKNKQSKKETVSAQPVSTRRLASSQATFNGLRELRLWSTLFEINPNITLASIL</sequence>
<dbReference type="AlphaFoldDB" id="A0A914D6C2"/>
<feature type="region of interest" description="Disordered" evidence="1">
    <location>
        <begin position="1"/>
        <end position="33"/>
    </location>
</feature>